<dbReference type="OrthoDB" id="5197116at2"/>
<evidence type="ECO:0000313" key="1">
    <source>
        <dbReference type="EMBL" id="EOS50345.1"/>
    </source>
</evidence>
<dbReference type="Proteomes" id="UP000014204">
    <property type="component" value="Unassembled WGS sequence"/>
</dbReference>
<name>R9KVG7_9ACTN</name>
<dbReference type="EMBL" id="ASSY01000009">
    <property type="protein sequence ID" value="EOS50345.1"/>
    <property type="molecule type" value="Genomic_DNA"/>
</dbReference>
<organism evidence="1 2">
    <name type="scientific">Adlercreutzia caecimuris B7</name>
    <dbReference type="NCBI Taxonomy" id="1235794"/>
    <lineage>
        <taxon>Bacteria</taxon>
        <taxon>Bacillati</taxon>
        <taxon>Actinomycetota</taxon>
        <taxon>Coriobacteriia</taxon>
        <taxon>Eggerthellales</taxon>
        <taxon>Eggerthellaceae</taxon>
        <taxon>Adlercreutzia</taxon>
    </lineage>
</organism>
<evidence type="ECO:0000313" key="2">
    <source>
        <dbReference type="Proteomes" id="UP000014204"/>
    </source>
</evidence>
<proteinExistence type="predicted"/>
<dbReference type="PATRIC" id="fig|1235794.3.peg.1950"/>
<comment type="caution">
    <text evidence="1">The sequence shown here is derived from an EMBL/GenBank/DDBJ whole genome shotgun (WGS) entry which is preliminary data.</text>
</comment>
<accession>R9KVG7</accession>
<dbReference type="AlphaFoldDB" id="R9KVG7"/>
<reference evidence="1 2" key="1">
    <citation type="submission" date="2013-04" db="EMBL/GenBank/DDBJ databases">
        <title>The Genome Sequence of Enterorhabdus caecimuris B7.</title>
        <authorList>
            <consortium name="The Broad Institute Genomics Platform"/>
            <consortium name="The Broad Institute Genome Sequencing Center for Infectious Disease"/>
            <person name="Earl A."/>
            <person name="Xavier R."/>
            <person name="Elson C."/>
            <person name="Duck W."/>
            <person name="Walker B."/>
            <person name="Young S."/>
            <person name="Zeng Q."/>
            <person name="Gargeya S."/>
            <person name="Fitzgerald M."/>
            <person name="Haas B."/>
            <person name="Abouelleil A."/>
            <person name="Allen A.W."/>
            <person name="Alvarado L."/>
            <person name="Arachchi H.M."/>
            <person name="Berlin A.M."/>
            <person name="Chapman S.B."/>
            <person name="Gainer-Dewar J."/>
            <person name="Goldberg J."/>
            <person name="Griggs A."/>
            <person name="Gujja S."/>
            <person name="Hansen M."/>
            <person name="Howarth C."/>
            <person name="Imamovic A."/>
            <person name="Ireland A."/>
            <person name="Larimer J."/>
            <person name="McCowan C."/>
            <person name="Murphy C."/>
            <person name="Pearson M."/>
            <person name="Poon T.W."/>
            <person name="Priest M."/>
            <person name="Roberts A."/>
            <person name="Saif S."/>
            <person name="Shea T."/>
            <person name="Sisk P."/>
            <person name="Sykes S."/>
            <person name="Wortman J."/>
            <person name="Nusbaum C."/>
            <person name="Birren B."/>
        </authorList>
    </citation>
    <scope>NUCLEOTIDE SEQUENCE [LARGE SCALE GENOMIC DNA]</scope>
    <source>
        <strain evidence="1 2">B7</strain>
    </source>
</reference>
<keyword evidence="2" id="KW-1185">Reference proteome</keyword>
<dbReference type="eggNOG" id="COG0792">
    <property type="taxonomic scope" value="Bacteria"/>
</dbReference>
<dbReference type="HOGENOM" id="CLU_070293_0_0_11"/>
<protein>
    <submittedName>
        <fullName evidence="1">Uncharacterized protein</fullName>
    </submittedName>
</protein>
<dbReference type="GeneID" id="82191372"/>
<dbReference type="RefSeq" id="WP_016310157.1">
    <property type="nucleotide sequence ID" value="NZ_KE159646.1"/>
</dbReference>
<sequence length="240" mass="27266">MGNRAVITTPERKVGIYLHWNGGRDTIEPLLKYCELQGYRPPSSDEYGLARICQVMGNFFGGSLSLGVGAYTTDRQMDPGDNGIYIVEGWRIAEHLRTEYDADWNPIGMRSFGPSEEEDWHQFDDMLRSFDASMPEELRLGEFLDSVEVPASELQVGDEVWMFDSVYGRWESFPVIGFGQPEFNRIAVEVEAANGRKKITYPDLPYVAMCDHDGDFSWNCNNYVHGGMARIRPRNEQVAA</sequence>
<gene>
    <name evidence="1" type="ORF">C811_01977</name>
</gene>